<evidence type="ECO:0000313" key="4">
    <source>
        <dbReference type="Proteomes" id="UP001219518"/>
    </source>
</evidence>
<feature type="coiled-coil region" evidence="1">
    <location>
        <begin position="10"/>
        <end position="88"/>
    </location>
</feature>
<accession>A0AAE1HAS2</accession>
<comment type="caution">
    <text evidence="3">The sequence shown here is derived from an EMBL/GenBank/DDBJ whole genome shotgun (WGS) entry which is preliminary data.</text>
</comment>
<feature type="region of interest" description="Disordered" evidence="2">
    <location>
        <begin position="390"/>
        <end position="444"/>
    </location>
</feature>
<sequence length="444" mass="46852">MPSNLEELESLSLESQEQESESELELLELELELLGLVLLWLRFWWPWAGDSSLEEEELLEEELEEELLELEEEELLELDSSLRSALLENRAEDDLVGGHGGLDGVALEVAGNNNTADGRAGQELSHVGGGGLDVGLAVEAEVVTRAVLTVAVVLGLDDVDQLTLTAELGHGSELRAALELVLGQGADVVDDLALAGDVVLHGLVHTVDRVVAGLVVDARADDVLGLGVNLQLAHDTLEDVDLPSGHALADDQLIDDAVLELDLEGLAADGQAVVVQLAVGDGGAPTGRHLLVNLGVLGVGDLGGEEVVGLGLDSKLGAHDDTRVLVGDLVQGGQGATAHLKLCQGLHGIALEGDCRRITGVHGHGAPLEPISRTQSGAKCSVAIHTIRTRRPRRKKSTLQTEGGRDGSRKTSAKRKMPIGPIVEIRPARKPHKDTQPYRTGLQG</sequence>
<reference evidence="3" key="1">
    <citation type="submission" date="2021-07" db="EMBL/GenBank/DDBJ databases">
        <authorList>
            <person name="Catto M.A."/>
            <person name="Jacobson A."/>
            <person name="Kennedy G."/>
            <person name="Labadie P."/>
            <person name="Hunt B.G."/>
            <person name="Srinivasan R."/>
        </authorList>
    </citation>
    <scope>NUCLEOTIDE SEQUENCE</scope>
    <source>
        <strain evidence="3">PL_HMW_Pooled</strain>
        <tissue evidence="3">Head</tissue>
    </source>
</reference>
<organism evidence="3 4">
    <name type="scientific">Frankliniella fusca</name>
    <dbReference type="NCBI Taxonomy" id="407009"/>
    <lineage>
        <taxon>Eukaryota</taxon>
        <taxon>Metazoa</taxon>
        <taxon>Ecdysozoa</taxon>
        <taxon>Arthropoda</taxon>
        <taxon>Hexapoda</taxon>
        <taxon>Insecta</taxon>
        <taxon>Pterygota</taxon>
        <taxon>Neoptera</taxon>
        <taxon>Paraneoptera</taxon>
        <taxon>Thysanoptera</taxon>
        <taxon>Terebrantia</taxon>
        <taxon>Thripoidea</taxon>
        <taxon>Thripidae</taxon>
        <taxon>Frankliniella</taxon>
    </lineage>
</organism>
<keyword evidence="3" id="KW-0689">Ribosomal protein</keyword>
<dbReference type="EMBL" id="JAHWGI010000773">
    <property type="protein sequence ID" value="KAK3917679.1"/>
    <property type="molecule type" value="Genomic_DNA"/>
</dbReference>
<evidence type="ECO:0000313" key="3">
    <source>
        <dbReference type="EMBL" id="KAK3917679.1"/>
    </source>
</evidence>
<protein>
    <submittedName>
        <fullName evidence="3">30S ribosomal protein S13</fullName>
    </submittedName>
</protein>
<evidence type="ECO:0000256" key="2">
    <source>
        <dbReference type="SAM" id="MobiDB-lite"/>
    </source>
</evidence>
<name>A0AAE1HAS2_9NEOP</name>
<dbReference type="GO" id="GO:0005840">
    <property type="term" value="C:ribosome"/>
    <property type="evidence" value="ECO:0007669"/>
    <property type="project" value="UniProtKB-KW"/>
</dbReference>
<keyword evidence="1" id="KW-0175">Coiled coil</keyword>
<gene>
    <name evidence="3" type="ORF">KUF71_007156</name>
</gene>
<proteinExistence type="predicted"/>
<dbReference type="AlphaFoldDB" id="A0AAE1HAS2"/>
<keyword evidence="3" id="KW-0687">Ribonucleoprotein</keyword>
<dbReference type="Proteomes" id="UP001219518">
    <property type="component" value="Unassembled WGS sequence"/>
</dbReference>
<evidence type="ECO:0000256" key="1">
    <source>
        <dbReference type="SAM" id="Coils"/>
    </source>
</evidence>
<keyword evidence="4" id="KW-1185">Reference proteome</keyword>
<reference evidence="3" key="2">
    <citation type="journal article" date="2023" name="BMC Genomics">
        <title>Pest status, molecular evolution, and epigenetic factors derived from the genome assembly of Frankliniella fusca, a thysanopteran phytovirus vector.</title>
        <authorList>
            <person name="Catto M.A."/>
            <person name="Labadie P.E."/>
            <person name="Jacobson A.L."/>
            <person name="Kennedy G.G."/>
            <person name="Srinivasan R."/>
            <person name="Hunt B.G."/>
        </authorList>
    </citation>
    <scope>NUCLEOTIDE SEQUENCE</scope>
    <source>
        <strain evidence="3">PL_HMW_Pooled</strain>
    </source>
</reference>